<protein>
    <recommendedName>
        <fullName evidence="8">THH1/TOM1/TOM3 domain-containing protein</fullName>
    </recommendedName>
</protein>
<evidence type="ECO:0000313" key="9">
    <source>
        <dbReference type="EMBL" id="KAG6757555.1"/>
    </source>
</evidence>
<feature type="transmembrane region" description="Helical" evidence="7">
    <location>
        <begin position="126"/>
        <end position="146"/>
    </location>
</feature>
<feature type="transmembrane region" description="Helical" evidence="7">
    <location>
        <begin position="262"/>
        <end position="283"/>
    </location>
</feature>
<keyword evidence="10" id="KW-1185">Reference proteome</keyword>
<keyword evidence="6 7" id="KW-0472">Membrane</keyword>
<proteinExistence type="inferred from homology"/>
<evidence type="ECO:0000259" key="8">
    <source>
        <dbReference type="Pfam" id="PF06454"/>
    </source>
</evidence>
<accession>A0A8X7Z646</accession>
<gene>
    <name evidence="9" type="ORF">POTOM_037871</name>
</gene>
<dbReference type="PANTHER" id="PTHR31142">
    <property type="entry name" value="TOBAMOVIRUS MULTIPLICATION PROTEIN 1-LIKE ISOFORM X1"/>
    <property type="match status" value="1"/>
</dbReference>
<keyword evidence="4 7" id="KW-0812">Transmembrane</keyword>
<feature type="transmembrane region" description="Helical" evidence="7">
    <location>
        <begin position="220"/>
        <end position="241"/>
    </location>
</feature>
<dbReference type="GO" id="GO:0005774">
    <property type="term" value="C:vacuolar membrane"/>
    <property type="evidence" value="ECO:0007669"/>
    <property type="project" value="UniProtKB-SubCell"/>
</dbReference>
<dbReference type="AlphaFoldDB" id="A0A8X7Z646"/>
<dbReference type="Proteomes" id="UP000886885">
    <property type="component" value="Chromosome 10D"/>
</dbReference>
<comment type="similarity">
    <text evidence="2">Belongs to the plant tobamovirus multiplication TOM1 protein family.</text>
</comment>
<evidence type="ECO:0000256" key="3">
    <source>
        <dbReference type="ARBA" id="ARBA00022554"/>
    </source>
</evidence>
<evidence type="ECO:0000256" key="7">
    <source>
        <dbReference type="SAM" id="Phobius"/>
    </source>
</evidence>
<name>A0A8X7Z646_POPTO</name>
<evidence type="ECO:0000256" key="1">
    <source>
        <dbReference type="ARBA" id="ARBA00004128"/>
    </source>
</evidence>
<evidence type="ECO:0000256" key="2">
    <source>
        <dbReference type="ARBA" id="ARBA00006779"/>
    </source>
</evidence>
<dbReference type="InterPro" id="IPR040226">
    <property type="entry name" value="THH1/TOM1/TOM3"/>
</dbReference>
<feature type="transmembrane region" description="Helical" evidence="7">
    <location>
        <begin position="39"/>
        <end position="67"/>
    </location>
</feature>
<comment type="caution">
    <text evidence="9">The sequence shown here is derived from an EMBL/GenBank/DDBJ whole genome shotgun (WGS) entry which is preliminary data.</text>
</comment>
<dbReference type="OrthoDB" id="19798at2759"/>
<comment type="subcellular location">
    <subcellularLocation>
        <location evidence="1">Vacuole membrane</location>
        <topology evidence="1">Multi-pass membrane protein</topology>
    </subcellularLocation>
</comment>
<feature type="transmembrane region" description="Helical" evidence="7">
    <location>
        <begin position="195"/>
        <end position="214"/>
    </location>
</feature>
<dbReference type="Pfam" id="PF06454">
    <property type="entry name" value="THH1_TOM1-3_dom"/>
    <property type="match status" value="2"/>
</dbReference>
<evidence type="ECO:0000256" key="5">
    <source>
        <dbReference type="ARBA" id="ARBA00022989"/>
    </source>
</evidence>
<reference evidence="9" key="1">
    <citation type="journal article" date="2020" name="bioRxiv">
        <title>Hybrid origin of Populus tomentosa Carr. identified through genome sequencing and phylogenomic analysis.</title>
        <authorList>
            <person name="An X."/>
            <person name="Gao K."/>
            <person name="Chen Z."/>
            <person name="Li J."/>
            <person name="Yang X."/>
            <person name="Yang X."/>
            <person name="Zhou J."/>
            <person name="Guo T."/>
            <person name="Zhao T."/>
            <person name="Huang S."/>
            <person name="Miao D."/>
            <person name="Khan W.U."/>
            <person name="Rao P."/>
            <person name="Ye M."/>
            <person name="Lei B."/>
            <person name="Liao W."/>
            <person name="Wang J."/>
            <person name="Ji L."/>
            <person name="Li Y."/>
            <person name="Guo B."/>
            <person name="Mustafa N.S."/>
            <person name="Li S."/>
            <person name="Yun Q."/>
            <person name="Keller S.R."/>
            <person name="Mao J."/>
            <person name="Zhang R."/>
            <person name="Strauss S.H."/>
        </authorList>
    </citation>
    <scope>NUCLEOTIDE SEQUENCE</scope>
    <source>
        <strain evidence="9">GM15</strain>
        <tissue evidence="9">Leaf</tissue>
    </source>
</reference>
<feature type="domain" description="THH1/TOM1/TOM3" evidence="8">
    <location>
        <begin position="22"/>
        <end position="171"/>
    </location>
</feature>
<sequence length="333" mass="38287">MDKGSSGAEMAGTVISFKLKEASSWWHDINESPFWQDRIFHVLAALYGLVAAVALVHSPHLPLFLLMSIQLIRIQLRVPEYGWTTQKVFHFLNFLVNGVRCLLFVFRRNIESIHPPILQHILLDFPSLAFFTTYALLVLFWAEIYYQARAVSTDGLRPSFFTINAVVYAIQQESEAIVADFNFVGFCKIKYSEEFRAFIAMWLVLAWKTIPTVAILSKVFFAVVSLFAALGFLLYGGRLFLMLQRFPVESKGRRKKLQEVGYVTTICFSCFLVRCIMMCFNAFDKAADLDVLDHPVLNFIYYLLVEILPSSLVLFILRKLPPKRGITQYHPIR</sequence>
<keyword evidence="3" id="KW-0926">Vacuole</keyword>
<dbReference type="InterPro" id="IPR009457">
    <property type="entry name" value="THH1/TOM1/TOM3_dom"/>
</dbReference>
<evidence type="ECO:0000256" key="6">
    <source>
        <dbReference type="ARBA" id="ARBA00023136"/>
    </source>
</evidence>
<feature type="transmembrane region" description="Helical" evidence="7">
    <location>
        <begin position="299"/>
        <end position="317"/>
    </location>
</feature>
<feature type="transmembrane region" description="Helical" evidence="7">
    <location>
        <begin position="88"/>
        <end position="106"/>
    </location>
</feature>
<dbReference type="EMBL" id="JAAWWB010000020">
    <property type="protein sequence ID" value="KAG6757555.1"/>
    <property type="molecule type" value="Genomic_DNA"/>
</dbReference>
<organism evidence="9 10">
    <name type="scientific">Populus tomentosa</name>
    <name type="common">Chinese white poplar</name>
    <dbReference type="NCBI Taxonomy" id="118781"/>
    <lineage>
        <taxon>Eukaryota</taxon>
        <taxon>Viridiplantae</taxon>
        <taxon>Streptophyta</taxon>
        <taxon>Embryophyta</taxon>
        <taxon>Tracheophyta</taxon>
        <taxon>Spermatophyta</taxon>
        <taxon>Magnoliopsida</taxon>
        <taxon>eudicotyledons</taxon>
        <taxon>Gunneridae</taxon>
        <taxon>Pentapetalae</taxon>
        <taxon>rosids</taxon>
        <taxon>fabids</taxon>
        <taxon>Malpighiales</taxon>
        <taxon>Salicaceae</taxon>
        <taxon>Saliceae</taxon>
        <taxon>Populus</taxon>
    </lineage>
</organism>
<dbReference type="PANTHER" id="PTHR31142:SF3">
    <property type="entry name" value="THH1_TOM1_TOM3 DOMAIN-CONTAINING PROTEIN"/>
    <property type="match status" value="1"/>
</dbReference>
<evidence type="ECO:0000256" key="4">
    <source>
        <dbReference type="ARBA" id="ARBA00022692"/>
    </source>
</evidence>
<evidence type="ECO:0000313" key="10">
    <source>
        <dbReference type="Proteomes" id="UP000886885"/>
    </source>
</evidence>
<keyword evidence="5 7" id="KW-1133">Transmembrane helix</keyword>
<feature type="domain" description="THH1/TOM1/TOM3" evidence="8">
    <location>
        <begin position="198"/>
        <end position="333"/>
    </location>
</feature>